<proteinExistence type="predicted"/>
<dbReference type="AlphaFoldDB" id="A0A1Q9CHF0"/>
<keyword evidence="3" id="KW-1185">Reference proteome</keyword>
<dbReference type="InterPro" id="IPR013211">
    <property type="entry name" value="LVIVD"/>
</dbReference>
<keyword evidence="1" id="KW-1133">Transmembrane helix</keyword>
<protein>
    <submittedName>
        <fullName evidence="2">Uncharacterized protein</fullName>
    </submittedName>
</protein>
<dbReference type="SUPFAM" id="SSF75011">
    <property type="entry name" value="3-carboxy-cis,cis-mucoante lactonizing enzyme"/>
    <property type="match status" value="1"/>
</dbReference>
<gene>
    <name evidence="2" type="ORF">AK812_SmicGene37070</name>
</gene>
<evidence type="ECO:0000313" key="3">
    <source>
        <dbReference type="Proteomes" id="UP000186817"/>
    </source>
</evidence>
<feature type="transmembrane region" description="Helical" evidence="1">
    <location>
        <begin position="157"/>
        <end position="177"/>
    </location>
</feature>
<keyword evidence="1" id="KW-0472">Membrane</keyword>
<evidence type="ECO:0000313" key="2">
    <source>
        <dbReference type="EMBL" id="OLP82296.1"/>
    </source>
</evidence>
<evidence type="ECO:0000256" key="1">
    <source>
        <dbReference type="SAM" id="Phobius"/>
    </source>
</evidence>
<comment type="caution">
    <text evidence="2">The sequence shown here is derived from an EMBL/GenBank/DDBJ whole genome shotgun (WGS) entry which is preliminary data.</text>
</comment>
<keyword evidence="1" id="KW-0812">Transmembrane</keyword>
<reference evidence="2 3" key="1">
    <citation type="submission" date="2016-02" db="EMBL/GenBank/DDBJ databases">
        <title>Genome analysis of coral dinoflagellate symbionts highlights evolutionary adaptations to a symbiotic lifestyle.</title>
        <authorList>
            <person name="Aranda M."/>
            <person name="Li Y."/>
            <person name="Liew Y.J."/>
            <person name="Baumgarten S."/>
            <person name="Simakov O."/>
            <person name="Wilson M."/>
            <person name="Piel J."/>
            <person name="Ashoor H."/>
            <person name="Bougouffa S."/>
            <person name="Bajic V.B."/>
            <person name="Ryu T."/>
            <person name="Ravasi T."/>
            <person name="Bayer T."/>
            <person name="Micklem G."/>
            <person name="Kim H."/>
            <person name="Bhak J."/>
            <person name="Lajeunesse T.C."/>
            <person name="Voolstra C.R."/>
        </authorList>
    </citation>
    <scope>NUCLEOTIDE SEQUENCE [LARGE SCALE GENOMIC DNA]</scope>
    <source>
        <strain evidence="2 3">CCMP2467</strain>
    </source>
</reference>
<dbReference type="Proteomes" id="UP000186817">
    <property type="component" value="Unassembled WGS sequence"/>
</dbReference>
<organism evidence="2 3">
    <name type="scientific">Symbiodinium microadriaticum</name>
    <name type="common">Dinoflagellate</name>
    <name type="synonym">Zooxanthella microadriatica</name>
    <dbReference type="NCBI Taxonomy" id="2951"/>
    <lineage>
        <taxon>Eukaryota</taxon>
        <taxon>Sar</taxon>
        <taxon>Alveolata</taxon>
        <taxon>Dinophyceae</taxon>
        <taxon>Suessiales</taxon>
        <taxon>Symbiodiniaceae</taxon>
        <taxon>Symbiodinium</taxon>
    </lineage>
</organism>
<sequence length="205" mass="21987">MHRPHRIAVVGNHAYVTAWEPRALVVLDVTDLSNITVHSILSNFTELHQPMHLEIMGNYAYLSTLHAIVTVDISNPSSPAIFGTVQLSDDLSDAFGVKVGGDYAFVVGDEGSLTVIDVSNPRNPSVVSSIVDLRSWADAVNAYVNGVHPKDLGALPLFVRLVGFTAWVAFVALGPSLSVTLKSMVLKEDSEGLRKPLLGNADTDA</sequence>
<accession>A0A1Q9CHF0</accession>
<dbReference type="OrthoDB" id="442318at2759"/>
<dbReference type="EMBL" id="LSRX01001208">
    <property type="protein sequence ID" value="OLP82296.1"/>
    <property type="molecule type" value="Genomic_DNA"/>
</dbReference>
<dbReference type="Pfam" id="PF08309">
    <property type="entry name" value="LVIVD"/>
    <property type="match status" value="3"/>
</dbReference>
<name>A0A1Q9CHF0_SYMMI</name>